<feature type="chain" id="PRO_5039599877" evidence="2">
    <location>
        <begin position="28"/>
        <end position="281"/>
    </location>
</feature>
<dbReference type="EMBL" id="DXDU01000048">
    <property type="protein sequence ID" value="HIY26095.1"/>
    <property type="molecule type" value="Genomic_DNA"/>
</dbReference>
<dbReference type="Gene3D" id="3.10.450.40">
    <property type="match status" value="3"/>
</dbReference>
<sequence>MKKLFAVCLLAGLVTLAGCSSTQTASAQYIGMEAARSAALQDAGVTEGEFTGVTLEEKDGTVYYEVEFTAGGAKYEYAVDALTGTIIEGKWKGNDGDQGGSKASSTTQESAASSRQESSSSQAQSSQAQASQSQEELTQDRAVEIAVEDAGVTDYTLLKAQRDYDDGRLVYEVEFYSADGKEYDYEIDAATGEVLSKDYDAEGTLPQGDGTTSITEEEAKALVLKQVPGATEQDILEFVTDYDDGRLEYEGKLFYNATVYEFTVDGYSGTIREWEAEKAAR</sequence>
<feature type="domain" description="PepSY" evidence="3">
    <location>
        <begin position="30"/>
        <end position="88"/>
    </location>
</feature>
<evidence type="ECO:0000313" key="4">
    <source>
        <dbReference type="EMBL" id="HIY26095.1"/>
    </source>
</evidence>
<protein>
    <submittedName>
        <fullName evidence="4">PepSY domain-containing protein</fullName>
    </submittedName>
</protein>
<comment type="caution">
    <text evidence="4">The sequence shown here is derived from an EMBL/GenBank/DDBJ whole genome shotgun (WGS) entry which is preliminary data.</text>
</comment>
<dbReference type="AlphaFoldDB" id="A0A9D2C0V0"/>
<feature type="domain" description="PepSY" evidence="3">
    <location>
        <begin position="214"/>
        <end position="274"/>
    </location>
</feature>
<accession>A0A9D2C0V0</accession>
<reference evidence="4" key="1">
    <citation type="journal article" date="2021" name="PeerJ">
        <title>Extensive microbial diversity within the chicken gut microbiome revealed by metagenomics and culture.</title>
        <authorList>
            <person name="Gilroy R."/>
            <person name="Ravi A."/>
            <person name="Getino M."/>
            <person name="Pursley I."/>
            <person name="Horton D.L."/>
            <person name="Alikhan N.F."/>
            <person name="Baker D."/>
            <person name="Gharbi K."/>
            <person name="Hall N."/>
            <person name="Watson M."/>
            <person name="Adriaenssens E.M."/>
            <person name="Foster-Nyarko E."/>
            <person name="Jarju S."/>
            <person name="Secka A."/>
            <person name="Antonio M."/>
            <person name="Oren A."/>
            <person name="Chaudhuri R.R."/>
            <person name="La Ragione R."/>
            <person name="Hildebrand F."/>
            <person name="Pallen M.J."/>
        </authorList>
    </citation>
    <scope>NUCLEOTIDE SEQUENCE</scope>
    <source>
        <strain evidence="4">1282</strain>
    </source>
</reference>
<feature type="compositionally biased region" description="Low complexity" evidence="1">
    <location>
        <begin position="101"/>
        <end position="136"/>
    </location>
</feature>
<feature type="domain" description="PepSY" evidence="3">
    <location>
        <begin position="137"/>
        <end position="197"/>
    </location>
</feature>
<feature type="signal peptide" evidence="2">
    <location>
        <begin position="1"/>
        <end position="27"/>
    </location>
</feature>
<feature type="region of interest" description="Disordered" evidence="1">
    <location>
        <begin position="93"/>
        <end position="139"/>
    </location>
</feature>
<evidence type="ECO:0000313" key="5">
    <source>
        <dbReference type="Proteomes" id="UP000823915"/>
    </source>
</evidence>
<dbReference type="Pfam" id="PF03413">
    <property type="entry name" value="PepSY"/>
    <property type="match status" value="3"/>
</dbReference>
<evidence type="ECO:0000256" key="1">
    <source>
        <dbReference type="SAM" id="MobiDB-lite"/>
    </source>
</evidence>
<gene>
    <name evidence="4" type="ORF">H9838_02865</name>
</gene>
<dbReference type="InterPro" id="IPR025711">
    <property type="entry name" value="PepSY"/>
</dbReference>
<name>A0A9D2C0V0_9FIRM</name>
<organism evidence="4 5">
    <name type="scientific">Candidatus Acutalibacter pullistercoris</name>
    <dbReference type="NCBI Taxonomy" id="2838418"/>
    <lineage>
        <taxon>Bacteria</taxon>
        <taxon>Bacillati</taxon>
        <taxon>Bacillota</taxon>
        <taxon>Clostridia</taxon>
        <taxon>Eubacteriales</taxon>
        <taxon>Acutalibacteraceae</taxon>
        <taxon>Acutalibacter</taxon>
    </lineage>
</organism>
<proteinExistence type="predicted"/>
<dbReference type="Proteomes" id="UP000823915">
    <property type="component" value="Unassembled WGS sequence"/>
</dbReference>
<evidence type="ECO:0000256" key="2">
    <source>
        <dbReference type="SAM" id="SignalP"/>
    </source>
</evidence>
<reference evidence="4" key="2">
    <citation type="submission" date="2021-04" db="EMBL/GenBank/DDBJ databases">
        <authorList>
            <person name="Gilroy R."/>
        </authorList>
    </citation>
    <scope>NUCLEOTIDE SEQUENCE</scope>
    <source>
        <strain evidence="4">1282</strain>
    </source>
</reference>
<evidence type="ECO:0000259" key="3">
    <source>
        <dbReference type="Pfam" id="PF03413"/>
    </source>
</evidence>
<dbReference type="PROSITE" id="PS51257">
    <property type="entry name" value="PROKAR_LIPOPROTEIN"/>
    <property type="match status" value="1"/>
</dbReference>
<keyword evidence="2" id="KW-0732">Signal</keyword>